<reference evidence="2" key="1">
    <citation type="submission" date="2021-09" db="EMBL/GenBank/DDBJ databases">
        <authorList>
            <consortium name="Pathogen Informatics"/>
        </authorList>
    </citation>
    <scope>NUCLEOTIDE SEQUENCE</scope>
</reference>
<sequence length="72" mass="8509">MKDIERQKNELLRSVYENIIKTEQVYRSNQLKIEHLQGELEKTRTQLALHRALLDSAIDKSKQLEAEMADQK</sequence>
<evidence type="ECO:0000313" key="2">
    <source>
        <dbReference type="EMBL" id="CAG9539841.1"/>
    </source>
</evidence>
<proteinExistence type="predicted"/>
<name>A0A8J2Q3U8_9BILA</name>
<evidence type="ECO:0000313" key="3">
    <source>
        <dbReference type="Proteomes" id="UP000746747"/>
    </source>
</evidence>
<comment type="caution">
    <text evidence="2">The sequence shown here is derived from an EMBL/GenBank/DDBJ whole genome shotgun (WGS) entry which is preliminary data.</text>
</comment>
<accession>A0A8J2Q3U8</accession>
<gene>
    <name evidence="2" type="ORF">CJOHNSTONI_LOCUS9406</name>
</gene>
<keyword evidence="3" id="KW-1185">Reference proteome</keyword>
<keyword evidence="1" id="KW-0175">Coiled coil</keyword>
<organism evidence="2 3">
    <name type="scientific">Cercopithifilaria johnstoni</name>
    <dbReference type="NCBI Taxonomy" id="2874296"/>
    <lineage>
        <taxon>Eukaryota</taxon>
        <taxon>Metazoa</taxon>
        <taxon>Ecdysozoa</taxon>
        <taxon>Nematoda</taxon>
        <taxon>Chromadorea</taxon>
        <taxon>Rhabditida</taxon>
        <taxon>Spirurina</taxon>
        <taxon>Spiruromorpha</taxon>
        <taxon>Filarioidea</taxon>
        <taxon>Onchocercidae</taxon>
        <taxon>Cercopithifilaria</taxon>
    </lineage>
</organism>
<protein>
    <submittedName>
        <fullName evidence="2">Uncharacterized protein</fullName>
    </submittedName>
</protein>
<dbReference type="Proteomes" id="UP000746747">
    <property type="component" value="Unassembled WGS sequence"/>
</dbReference>
<dbReference type="EMBL" id="CAKAEH010001852">
    <property type="protein sequence ID" value="CAG9539841.1"/>
    <property type="molecule type" value="Genomic_DNA"/>
</dbReference>
<dbReference type="AlphaFoldDB" id="A0A8J2Q3U8"/>
<feature type="coiled-coil region" evidence="1">
    <location>
        <begin position="33"/>
        <end position="67"/>
    </location>
</feature>
<evidence type="ECO:0000256" key="1">
    <source>
        <dbReference type="SAM" id="Coils"/>
    </source>
</evidence>